<name>A0A0P6I913_9CRUS</name>
<proteinExistence type="predicted"/>
<evidence type="ECO:0000313" key="1">
    <source>
        <dbReference type="EMBL" id="JAN86803.1"/>
    </source>
</evidence>
<reference evidence="1" key="1">
    <citation type="submission" date="2015-10" db="EMBL/GenBank/DDBJ databases">
        <title>EvidentialGene: Evidence-directed Construction of Complete mRNA Transcriptomes without Genomes.</title>
        <authorList>
            <person name="Gilbert D.G."/>
        </authorList>
    </citation>
    <scope>NUCLEOTIDE SEQUENCE</scope>
</reference>
<evidence type="ECO:0000313" key="2">
    <source>
        <dbReference type="EMBL" id="KZR96205.1"/>
    </source>
</evidence>
<evidence type="ECO:0000313" key="3">
    <source>
        <dbReference type="Proteomes" id="UP000076858"/>
    </source>
</evidence>
<accession>A0A0P6I913</accession>
<keyword evidence="3" id="KW-1185">Reference proteome</keyword>
<dbReference type="Proteomes" id="UP000076858">
    <property type="component" value="Unassembled WGS sequence"/>
</dbReference>
<protein>
    <submittedName>
        <fullName evidence="1">Uncharacterized protein</fullName>
    </submittedName>
</protein>
<dbReference type="EMBL" id="LRGB01025723">
    <property type="protein sequence ID" value="KZR96205.1"/>
    <property type="molecule type" value="Genomic_DNA"/>
</dbReference>
<dbReference type="EMBL" id="GDIQ01007934">
    <property type="protein sequence ID" value="JAN86803.1"/>
    <property type="molecule type" value="Transcribed_RNA"/>
</dbReference>
<reference evidence="2 3" key="2">
    <citation type="submission" date="2016-03" db="EMBL/GenBank/DDBJ databases">
        <title>EvidentialGene: Evidence-directed Construction of Genes on Genomes.</title>
        <authorList>
            <person name="Gilbert D.G."/>
            <person name="Choi J.-H."/>
            <person name="Mockaitis K."/>
            <person name="Colbourne J."/>
            <person name="Pfrender M."/>
        </authorList>
    </citation>
    <scope>NUCLEOTIDE SEQUENCE [LARGE SCALE GENOMIC DNA]</scope>
    <source>
        <strain evidence="2 3">Xinb3</strain>
        <tissue evidence="2">Complete organism</tissue>
    </source>
</reference>
<sequence>MTVNKCFNNLPWATPNYYHKFEQVTFKLLVKVKIKMYGSWPNGRASEWYEEGLGFDSQKSQVAFYCKVIPIYELQNSLSLKVLFYNGARSRIYWKITT</sequence>
<gene>
    <name evidence="2" type="ORF">APZ42_009593</name>
</gene>
<dbReference type="AlphaFoldDB" id="A0A0P6I913"/>
<organism evidence="1">
    <name type="scientific">Daphnia magna</name>
    <dbReference type="NCBI Taxonomy" id="35525"/>
    <lineage>
        <taxon>Eukaryota</taxon>
        <taxon>Metazoa</taxon>
        <taxon>Ecdysozoa</taxon>
        <taxon>Arthropoda</taxon>
        <taxon>Crustacea</taxon>
        <taxon>Branchiopoda</taxon>
        <taxon>Diplostraca</taxon>
        <taxon>Cladocera</taxon>
        <taxon>Anomopoda</taxon>
        <taxon>Daphniidae</taxon>
        <taxon>Daphnia</taxon>
    </lineage>
</organism>